<dbReference type="Pfam" id="PF01138">
    <property type="entry name" value="RNase_PH"/>
    <property type="match status" value="1"/>
</dbReference>
<protein>
    <recommendedName>
        <fullName evidence="6">Ribosomal RNA-processing protein 42</fullName>
    </recommendedName>
</protein>
<dbReference type="EMBL" id="KB467832">
    <property type="protein sequence ID" value="PCH34762.1"/>
    <property type="molecule type" value="Genomic_DNA"/>
</dbReference>
<dbReference type="GO" id="GO:0000176">
    <property type="term" value="C:nuclear exosome (RNase complex)"/>
    <property type="evidence" value="ECO:0007669"/>
    <property type="project" value="TreeGrafter"/>
</dbReference>
<dbReference type="PANTHER" id="PTHR11097:SF8">
    <property type="entry name" value="EXOSOME COMPLEX COMPONENT RRP42"/>
    <property type="match status" value="1"/>
</dbReference>
<dbReference type="Gene3D" id="3.30.230.70">
    <property type="entry name" value="GHMP Kinase, N-terminal domain"/>
    <property type="match status" value="1"/>
</dbReference>
<dbReference type="GO" id="GO:0005730">
    <property type="term" value="C:nucleolus"/>
    <property type="evidence" value="ECO:0007669"/>
    <property type="project" value="UniProtKB-SubCell"/>
</dbReference>
<gene>
    <name evidence="8" type="ORF">WOLCODRAFT_139562</name>
</gene>
<dbReference type="Proteomes" id="UP000218811">
    <property type="component" value="Unassembled WGS sequence"/>
</dbReference>
<keyword evidence="8" id="KW-0687">Ribonucleoprotein</keyword>
<keyword evidence="9" id="KW-1185">Reference proteome</keyword>
<dbReference type="InterPro" id="IPR036345">
    <property type="entry name" value="ExoRNase_PH_dom2_sf"/>
</dbReference>
<evidence type="ECO:0000259" key="7">
    <source>
        <dbReference type="Pfam" id="PF01138"/>
    </source>
</evidence>
<dbReference type="GO" id="GO:0000177">
    <property type="term" value="C:cytoplasmic exosome (RNase complex)"/>
    <property type="evidence" value="ECO:0007669"/>
    <property type="project" value="TreeGrafter"/>
</dbReference>
<dbReference type="GO" id="GO:0034476">
    <property type="term" value="P:U5 snRNA 3'-end processing"/>
    <property type="evidence" value="ECO:0007669"/>
    <property type="project" value="TreeGrafter"/>
</dbReference>
<dbReference type="InterPro" id="IPR001247">
    <property type="entry name" value="ExoRNase_PH_dom1"/>
</dbReference>
<evidence type="ECO:0000256" key="2">
    <source>
        <dbReference type="ARBA" id="ARBA00004604"/>
    </source>
</evidence>
<evidence type="ECO:0000313" key="8">
    <source>
        <dbReference type="EMBL" id="PCH34762.1"/>
    </source>
</evidence>
<keyword evidence="8" id="KW-0689">Ribosomal protein</keyword>
<dbReference type="InterPro" id="IPR050590">
    <property type="entry name" value="Exosome_comp_Rrp42_subfam"/>
</dbReference>
<reference evidence="8 9" key="1">
    <citation type="journal article" date="2012" name="Science">
        <title>The Paleozoic origin of enzymatic lignin decomposition reconstructed from 31 fungal genomes.</title>
        <authorList>
            <person name="Floudas D."/>
            <person name="Binder M."/>
            <person name="Riley R."/>
            <person name="Barry K."/>
            <person name="Blanchette R.A."/>
            <person name="Henrissat B."/>
            <person name="Martinez A.T."/>
            <person name="Otillar R."/>
            <person name="Spatafora J.W."/>
            <person name="Yadav J.S."/>
            <person name="Aerts A."/>
            <person name="Benoit I."/>
            <person name="Boyd A."/>
            <person name="Carlson A."/>
            <person name="Copeland A."/>
            <person name="Coutinho P.M."/>
            <person name="de Vries R.P."/>
            <person name="Ferreira P."/>
            <person name="Findley K."/>
            <person name="Foster B."/>
            <person name="Gaskell J."/>
            <person name="Glotzer D."/>
            <person name="Gorecki P."/>
            <person name="Heitman J."/>
            <person name="Hesse C."/>
            <person name="Hori C."/>
            <person name="Igarashi K."/>
            <person name="Jurgens J.A."/>
            <person name="Kallen N."/>
            <person name="Kersten P."/>
            <person name="Kohler A."/>
            <person name="Kuees U."/>
            <person name="Kumar T.K.A."/>
            <person name="Kuo A."/>
            <person name="LaButti K."/>
            <person name="Larrondo L.F."/>
            <person name="Lindquist E."/>
            <person name="Ling A."/>
            <person name="Lombard V."/>
            <person name="Lucas S."/>
            <person name="Lundell T."/>
            <person name="Martin R."/>
            <person name="McLaughlin D.J."/>
            <person name="Morgenstern I."/>
            <person name="Morin E."/>
            <person name="Murat C."/>
            <person name="Nagy L.G."/>
            <person name="Nolan M."/>
            <person name="Ohm R.A."/>
            <person name="Patyshakuliyeva A."/>
            <person name="Rokas A."/>
            <person name="Ruiz-Duenas F.J."/>
            <person name="Sabat G."/>
            <person name="Salamov A."/>
            <person name="Samejima M."/>
            <person name="Schmutz J."/>
            <person name="Slot J.C."/>
            <person name="St John F."/>
            <person name="Stenlid J."/>
            <person name="Sun H."/>
            <person name="Sun S."/>
            <person name="Syed K."/>
            <person name="Tsang A."/>
            <person name="Wiebenga A."/>
            <person name="Young D."/>
            <person name="Pisabarro A."/>
            <person name="Eastwood D.C."/>
            <person name="Martin F."/>
            <person name="Cullen D."/>
            <person name="Grigoriev I.V."/>
            <person name="Hibbett D.S."/>
        </authorList>
    </citation>
    <scope>NUCLEOTIDE SEQUENCE [LARGE SCALE GENOMIC DNA]</scope>
    <source>
        <strain evidence="8 9">MD-104</strain>
    </source>
</reference>
<evidence type="ECO:0000256" key="1">
    <source>
        <dbReference type="ARBA" id="ARBA00004496"/>
    </source>
</evidence>
<dbReference type="GO" id="GO:0034475">
    <property type="term" value="P:U4 snRNA 3'-end processing"/>
    <property type="evidence" value="ECO:0007669"/>
    <property type="project" value="TreeGrafter"/>
</dbReference>
<dbReference type="GO" id="GO:0034473">
    <property type="term" value="P:U1 snRNA 3'-end processing"/>
    <property type="evidence" value="ECO:0007669"/>
    <property type="project" value="TreeGrafter"/>
</dbReference>
<accession>A0A2H3IXQ6</accession>
<evidence type="ECO:0000256" key="5">
    <source>
        <dbReference type="ARBA" id="ARBA00022835"/>
    </source>
</evidence>
<keyword evidence="4" id="KW-0963">Cytoplasm</keyword>
<evidence type="ECO:0000313" key="9">
    <source>
        <dbReference type="Proteomes" id="UP000218811"/>
    </source>
</evidence>
<name>A0A2H3IXQ6_WOLCO</name>
<dbReference type="OrthoDB" id="272245at2759"/>
<dbReference type="GO" id="GO:0035925">
    <property type="term" value="F:mRNA 3'-UTR AU-rich region binding"/>
    <property type="evidence" value="ECO:0007669"/>
    <property type="project" value="TreeGrafter"/>
</dbReference>
<dbReference type="SUPFAM" id="SSF54211">
    <property type="entry name" value="Ribosomal protein S5 domain 2-like"/>
    <property type="match status" value="1"/>
</dbReference>
<dbReference type="GO" id="GO:0016075">
    <property type="term" value="P:rRNA catabolic process"/>
    <property type="evidence" value="ECO:0007669"/>
    <property type="project" value="TreeGrafter"/>
</dbReference>
<dbReference type="SUPFAM" id="SSF55666">
    <property type="entry name" value="Ribonuclease PH domain 2-like"/>
    <property type="match status" value="1"/>
</dbReference>
<feature type="domain" description="Exoribonuclease phosphorolytic" evidence="7">
    <location>
        <begin position="34"/>
        <end position="176"/>
    </location>
</feature>
<comment type="similarity">
    <text evidence="3">Belongs to the RNase PH family.</text>
</comment>
<dbReference type="PANTHER" id="PTHR11097">
    <property type="entry name" value="EXOSOME COMPLEX EXONUCLEASE RIBOSOMAL RNA PROCESSING PROTEIN"/>
    <property type="match status" value="1"/>
</dbReference>
<comment type="subcellular location">
    <subcellularLocation>
        <location evidence="1">Cytoplasm</location>
    </subcellularLocation>
    <subcellularLocation>
        <location evidence="2">Nucleus</location>
        <location evidence="2">Nucleolus</location>
    </subcellularLocation>
</comment>
<organism evidence="8 9">
    <name type="scientific">Wolfiporia cocos (strain MD-104)</name>
    <name type="common">Brown rot fungus</name>
    <dbReference type="NCBI Taxonomy" id="742152"/>
    <lineage>
        <taxon>Eukaryota</taxon>
        <taxon>Fungi</taxon>
        <taxon>Dikarya</taxon>
        <taxon>Basidiomycota</taxon>
        <taxon>Agaricomycotina</taxon>
        <taxon>Agaricomycetes</taxon>
        <taxon>Polyporales</taxon>
        <taxon>Phaeolaceae</taxon>
        <taxon>Wolfiporia</taxon>
    </lineage>
</organism>
<dbReference type="OMA" id="RWPVCVT"/>
<keyword evidence="5" id="KW-0271">Exosome</keyword>
<dbReference type="InterPro" id="IPR020568">
    <property type="entry name" value="Ribosomal_Su5_D2-typ_SF"/>
</dbReference>
<dbReference type="GO" id="GO:0071028">
    <property type="term" value="P:nuclear mRNA surveillance"/>
    <property type="evidence" value="ECO:0007669"/>
    <property type="project" value="TreeGrafter"/>
</dbReference>
<dbReference type="AlphaFoldDB" id="A0A2H3IXQ6"/>
<dbReference type="GO" id="GO:0000467">
    <property type="term" value="P:exonucleolytic trimming to generate mature 3'-end of 5.8S rRNA from tricistronic rRNA transcript (SSU-rRNA, 5.8S rRNA, LSU-rRNA)"/>
    <property type="evidence" value="ECO:0007669"/>
    <property type="project" value="TreeGrafter"/>
</dbReference>
<evidence type="ECO:0000256" key="3">
    <source>
        <dbReference type="ARBA" id="ARBA00006678"/>
    </source>
</evidence>
<evidence type="ECO:0000256" key="4">
    <source>
        <dbReference type="ARBA" id="ARBA00022490"/>
    </source>
</evidence>
<proteinExistence type="inferred from homology"/>
<evidence type="ECO:0000256" key="6">
    <source>
        <dbReference type="ARBA" id="ARBA00042523"/>
    </source>
</evidence>
<sequence length="341" mass="36929">MASVSLSKAEKSFIQTSLQATPPLRADGRALLDYRTVLLETGVASQANGSAKLNVGKAPLEGGGGTEVLAATKLEVEDVENGDGLDGGRIVCAVTCSPSAYPHLSSNALDEVQYDLTMILHQTISHQTLHPKNLGILPKKKSWLLNLDVVVFADAGNVLDAIFMAARAALWDTKVPRTRAIQYQAKKAGSGTGSGDMDVDSGNEPGHGLSGFDTRDMARTAADFELPDYWDEGEVLDGRDRWPVCVTLNVLPSHHYLDATTPEEASTPLKLHLAFSFPTDQPCHLQALRLLGPGELQLPQLKTLIADGEKYAKELFTALESKLRDEDLRRNVKARDKFASR</sequence>
<dbReference type="GO" id="GO:0071038">
    <property type="term" value="P:TRAMP-dependent tRNA surveillance pathway"/>
    <property type="evidence" value="ECO:0007669"/>
    <property type="project" value="TreeGrafter"/>
</dbReference>
<dbReference type="InterPro" id="IPR027408">
    <property type="entry name" value="PNPase/RNase_PH_dom_sf"/>
</dbReference>
<dbReference type="GO" id="GO:0071035">
    <property type="term" value="P:nuclear polyadenylation-dependent rRNA catabolic process"/>
    <property type="evidence" value="ECO:0007669"/>
    <property type="project" value="TreeGrafter"/>
</dbReference>
<dbReference type="STRING" id="742152.A0A2H3IXQ6"/>
<dbReference type="GO" id="GO:0005840">
    <property type="term" value="C:ribosome"/>
    <property type="evidence" value="ECO:0007669"/>
    <property type="project" value="UniProtKB-KW"/>
</dbReference>